<gene>
    <name evidence="1" type="ORF">METD_I1905</name>
</gene>
<dbReference type="AlphaFoldDB" id="C7CIS5"/>
<protein>
    <recommendedName>
        <fullName evidence="3">Transposase</fullName>
    </recommendedName>
</protein>
<dbReference type="PANTHER" id="PTHR30007">
    <property type="entry name" value="PHP DOMAIN PROTEIN"/>
    <property type="match status" value="1"/>
</dbReference>
<reference evidence="2" key="1">
    <citation type="journal article" date="2009" name="PLoS ONE">
        <title>Methylobacterium genome sequences: a reference blueprint to investigate microbial metabolism of C1 compounds from natural and industrial sources.</title>
        <authorList>
            <person name="Vuilleumier S."/>
            <person name="Chistoserdova L."/>
            <person name="Lee M.-C."/>
            <person name="Bringel F."/>
            <person name="Lajus A."/>
            <person name="Zhou Y."/>
            <person name="Gourion B."/>
            <person name="Barbe V."/>
            <person name="Chang J."/>
            <person name="Cruveiller S."/>
            <person name="Dossat C."/>
            <person name="Gillett W."/>
            <person name="Gruffaz C."/>
            <person name="Haugen E."/>
            <person name="Hourcade E."/>
            <person name="Levy R."/>
            <person name="Mangenot S."/>
            <person name="Muller E."/>
            <person name="Nadalig T."/>
            <person name="Pagni M."/>
            <person name="Penny C."/>
            <person name="Peyraud R."/>
            <person name="Robinson D.G."/>
            <person name="Roche D."/>
            <person name="Rouy Z."/>
            <person name="Saenampechek C."/>
            <person name="Salvignol G."/>
            <person name="Vallenet D."/>
            <person name="Wu Z."/>
            <person name="Marx C.J."/>
            <person name="Vorholt J.A."/>
            <person name="Olson M.V."/>
            <person name="Kaul R."/>
            <person name="Weissenbach J."/>
            <person name="Medigue C."/>
            <person name="Lidstrom M.E."/>
        </authorList>
    </citation>
    <scope>NUCLEOTIDE SEQUENCE [LARGE SCALE GENOMIC DNA]</scope>
    <source>
        <strain evidence="2">DSM 6343 / CIP 106787 / DM4</strain>
    </source>
</reference>
<dbReference type="EMBL" id="FP103042">
    <property type="protein sequence ID" value="CAX23494.1"/>
    <property type="molecule type" value="Genomic_DNA"/>
</dbReference>
<organism evidence="1 2">
    <name type="scientific">Methylorubrum extorquens (strain DSM 6343 / CIP 106787 / DM4)</name>
    <name type="common">Methylobacterium extorquens</name>
    <dbReference type="NCBI Taxonomy" id="661410"/>
    <lineage>
        <taxon>Bacteria</taxon>
        <taxon>Pseudomonadati</taxon>
        <taxon>Pseudomonadota</taxon>
        <taxon>Alphaproteobacteria</taxon>
        <taxon>Hyphomicrobiales</taxon>
        <taxon>Methylobacteriaceae</taxon>
        <taxon>Methylorubrum</taxon>
    </lineage>
</organism>
<evidence type="ECO:0000313" key="1">
    <source>
        <dbReference type="EMBL" id="CAX23494.1"/>
    </source>
</evidence>
<dbReference type="Proteomes" id="UP000008070">
    <property type="component" value="Chromosome"/>
</dbReference>
<sequence>MSLRGSDALNGRRAGQLVRQAAKQAIGEAGRSRIATDDSVEIAFVDRGYTGGKPSTAARKHGIELEVVKLPEASPALILSLSKDVLLPRRPIVERSFARAIGFRRLVKDCERYASAPADLYRHCLRLPHTQKS</sequence>
<dbReference type="GeneID" id="72988934"/>
<accession>C7CIS5</accession>
<evidence type="ECO:0000313" key="2">
    <source>
        <dbReference type="Proteomes" id="UP000008070"/>
    </source>
</evidence>
<dbReference type="HOGENOM" id="CLU_1904266_0_0_5"/>
<proteinExistence type="predicted"/>
<dbReference type="PANTHER" id="PTHR30007:SF0">
    <property type="entry name" value="TRANSPOSASE"/>
    <property type="match status" value="1"/>
</dbReference>
<dbReference type="RefSeq" id="WP_015821912.1">
    <property type="nucleotide sequence ID" value="NC_012988.1"/>
</dbReference>
<name>C7CIS5_METED</name>
<evidence type="ECO:0008006" key="3">
    <source>
        <dbReference type="Google" id="ProtNLM"/>
    </source>
</evidence>
<dbReference type="KEGG" id="mdi:METDI1905"/>